<accession>A0A9N7Y315</accession>
<dbReference type="Proteomes" id="UP001153269">
    <property type="component" value="Unassembled WGS sequence"/>
</dbReference>
<organism evidence="1 2">
    <name type="scientific">Pleuronectes platessa</name>
    <name type="common">European plaice</name>
    <dbReference type="NCBI Taxonomy" id="8262"/>
    <lineage>
        <taxon>Eukaryota</taxon>
        <taxon>Metazoa</taxon>
        <taxon>Chordata</taxon>
        <taxon>Craniata</taxon>
        <taxon>Vertebrata</taxon>
        <taxon>Euteleostomi</taxon>
        <taxon>Actinopterygii</taxon>
        <taxon>Neopterygii</taxon>
        <taxon>Teleostei</taxon>
        <taxon>Neoteleostei</taxon>
        <taxon>Acanthomorphata</taxon>
        <taxon>Carangaria</taxon>
        <taxon>Pleuronectiformes</taxon>
        <taxon>Pleuronectoidei</taxon>
        <taxon>Pleuronectidae</taxon>
        <taxon>Pleuronectes</taxon>
    </lineage>
</organism>
<reference evidence="1" key="1">
    <citation type="submission" date="2020-03" db="EMBL/GenBank/DDBJ databases">
        <authorList>
            <person name="Weist P."/>
        </authorList>
    </citation>
    <scope>NUCLEOTIDE SEQUENCE</scope>
</reference>
<evidence type="ECO:0000313" key="2">
    <source>
        <dbReference type="Proteomes" id="UP001153269"/>
    </source>
</evidence>
<proteinExistence type="predicted"/>
<comment type="caution">
    <text evidence="1">The sequence shown here is derived from an EMBL/GenBank/DDBJ whole genome shotgun (WGS) entry which is preliminary data.</text>
</comment>
<keyword evidence="2" id="KW-1185">Reference proteome</keyword>
<name>A0A9N7Y315_PLEPL</name>
<evidence type="ECO:0000313" key="1">
    <source>
        <dbReference type="EMBL" id="CAB1416205.1"/>
    </source>
</evidence>
<dbReference type="AlphaFoldDB" id="A0A9N7Y315"/>
<sequence>MWVVLEPLPHLKAHIVPDDNVIDPLCRGWGSSRPPLHAAGDSACGTPRRFFWGGGPIPLCLTASVLRGAFFLLDRGAVSVAGAEGGPLEGTGYGGRRQRLWTRVGPFSRITSATAPAGGTLRSRGEPPPAVRLGWRLAARTGADQGNPTV</sequence>
<dbReference type="EMBL" id="CADEAL010000196">
    <property type="protein sequence ID" value="CAB1416205.1"/>
    <property type="molecule type" value="Genomic_DNA"/>
</dbReference>
<protein>
    <submittedName>
        <fullName evidence="1">Uncharacterized protein</fullName>
    </submittedName>
</protein>
<gene>
    <name evidence="1" type="ORF">PLEPLA_LOCUS3996</name>
</gene>